<dbReference type="AlphaFoldDB" id="A0AAV9Y045"/>
<name>A0AAV9Y045_9CRYT</name>
<comment type="caution">
    <text evidence="2">The sequence shown here is derived from an EMBL/GenBank/DDBJ whole genome shotgun (WGS) entry which is preliminary data.</text>
</comment>
<dbReference type="SUPFAM" id="SSF58038">
    <property type="entry name" value="SNARE fusion complex"/>
    <property type="match status" value="1"/>
</dbReference>
<dbReference type="InterPro" id="IPR000727">
    <property type="entry name" value="T_SNARE_dom"/>
</dbReference>
<sequence length="173" mass="20381">MFENESIEMAGSNQLQIKIGNEIEKYLEMHSLLGNILENIRKNPELFIEISREELEIRECNLKRLFVEISNCKDKLREITLRKKESELQRRREMNKNYLLASNNSSDYIANENSNISEFNENFSFISENTNKLQKVALVISKEINEQNRIIEDISSSVENESKFVFLKIFIHS</sequence>
<dbReference type="EMBL" id="JAWDEY010000011">
    <property type="protein sequence ID" value="KAK6589744.1"/>
    <property type="molecule type" value="Genomic_DNA"/>
</dbReference>
<evidence type="ECO:0000259" key="1">
    <source>
        <dbReference type="PROSITE" id="PS50192"/>
    </source>
</evidence>
<dbReference type="Gene3D" id="1.20.5.110">
    <property type="match status" value="1"/>
</dbReference>
<protein>
    <recommendedName>
        <fullName evidence="1">t-SNARE coiled-coil homology domain-containing protein</fullName>
    </recommendedName>
</protein>
<evidence type="ECO:0000313" key="3">
    <source>
        <dbReference type="Proteomes" id="UP001311799"/>
    </source>
</evidence>
<accession>A0AAV9Y045</accession>
<gene>
    <name evidence="2" type="ORF">RS030_1150</name>
</gene>
<reference evidence="2 3" key="1">
    <citation type="submission" date="2023-10" db="EMBL/GenBank/DDBJ databases">
        <title>Comparative genomics analysis reveals potential genetic determinants of host preference in Cryptosporidium xiaoi.</title>
        <authorList>
            <person name="Xiao L."/>
            <person name="Li J."/>
        </authorList>
    </citation>
    <scope>NUCLEOTIDE SEQUENCE [LARGE SCALE GENOMIC DNA]</scope>
    <source>
        <strain evidence="2 3">52996</strain>
    </source>
</reference>
<dbReference type="Proteomes" id="UP001311799">
    <property type="component" value="Unassembled WGS sequence"/>
</dbReference>
<feature type="domain" description="T-SNARE coiled-coil homology" evidence="1">
    <location>
        <begin position="113"/>
        <end position="160"/>
    </location>
</feature>
<keyword evidence="3" id="KW-1185">Reference proteome</keyword>
<organism evidence="2 3">
    <name type="scientific">Cryptosporidium xiaoi</name>
    <dbReference type="NCBI Taxonomy" id="659607"/>
    <lineage>
        <taxon>Eukaryota</taxon>
        <taxon>Sar</taxon>
        <taxon>Alveolata</taxon>
        <taxon>Apicomplexa</taxon>
        <taxon>Conoidasida</taxon>
        <taxon>Coccidia</taxon>
        <taxon>Eucoccidiorida</taxon>
        <taxon>Eimeriorina</taxon>
        <taxon>Cryptosporidiidae</taxon>
        <taxon>Cryptosporidium</taxon>
    </lineage>
</organism>
<proteinExistence type="predicted"/>
<evidence type="ECO:0000313" key="2">
    <source>
        <dbReference type="EMBL" id="KAK6589744.1"/>
    </source>
</evidence>
<dbReference type="PROSITE" id="PS50192">
    <property type="entry name" value="T_SNARE"/>
    <property type="match status" value="1"/>
</dbReference>